<sequence>MYNIKSSIKINLLLNIYKLFANIKEKPYLYRVLL</sequence>
<protein>
    <submittedName>
        <fullName evidence="1">Uncharacterized protein</fullName>
    </submittedName>
</protein>
<evidence type="ECO:0000313" key="1">
    <source>
        <dbReference type="EMBL" id="XCO00254.1"/>
    </source>
</evidence>
<proteinExistence type="predicted"/>
<name>A0AAU8MLA1_9CAUD</name>
<organism evidence="1">
    <name type="scientific">Geladintestivirus 6</name>
    <dbReference type="NCBI Taxonomy" id="3233138"/>
    <lineage>
        <taxon>Viruses</taxon>
        <taxon>Duplodnaviria</taxon>
        <taxon>Heunggongvirae</taxon>
        <taxon>Uroviricota</taxon>
        <taxon>Caudoviricetes</taxon>
        <taxon>Crassvirales</taxon>
    </lineage>
</organism>
<accession>A0AAU8MLA1</accession>
<reference evidence="1" key="1">
    <citation type="submission" date="2024-06" db="EMBL/GenBank/DDBJ databases">
        <title>Intestivirid acquisition increases across infancy in a wild primate population.</title>
        <authorList>
            <person name="Schneider-Creas I.A."/>
            <person name="Moya I.L."/>
            <person name="Chiou K.L."/>
            <person name="Baniel A."/>
            <person name="Azanaw Haile A."/>
            <person name="Kebede F."/>
            <person name="Abebe B."/>
            <person name="Snyder-Mackler N."/>
            <person name="Varsani A."/>
        </authorList>
    </citation>
    <scope>NUCLEOTIDE SEQUENCE</scope>
    <source>
        <strain evidence="1">Int_RNL_2018_1178_PEE</strain>
    </source>
</reference>
<dbReference type="EMBL" id="PP965496">
    <property type="protein sequence ID" value="XCO00254.1"/>
    <property type="molecule type" value="Genomic_DNA"/>
</dbReference>